<dbReference type="InterPro" id="IPR025212">
    <property type="entry name" value="CAD_CENP-Q"/>
</dbReference>
<evidence type="ECO:0000256" key="1">
    <source>
        <dbReference type="SAM" id="MobiDB-lite"/>
    </source>
</evidence>
<proteinExistence type="predicted"/>
<dbReference type="STRING" id="1367422.A0A178ZX67"/>
<evidence type="ECO:0000313" key="3">
    <source>
        <dbReference type="Proteomes" id="UP000078343"/>
    </source>
</evidence>
<feature type="region of interest" description="Disordered" evidence="1">
    <location>
        <begin position="60"/>
        <end position="91"/>
    </location>
</feature>
<name>A0A178ZX67_9EURO</name>
<gene>
    <name evidence="2" type="ORF">AYL99_03100</name>
</gene>
<dbReference type="OrthoDB" id="2420947at2759"/>
<protein>
    <submittedName>
        <fullName evidence="2">Uncharacterized protein</fullName>
    </submittedName>
</protein>
<keyword evidence="3" id="KW-1185">Reference proteome</keyword>
<feature type="region of interest" description="Disordered" evidence="1">
    <location>
        <begin position="187"/>
        <end position="222"/>
    </location>
</feature>
<dbReference type="EMBL" id="LVYI01000002">
    <property type="protein sequence ID" value="OAP63873.1"/>
    <property type="molecule type" value="Genomic_DNA"/>
</dbReference>
<reference evidence="2 3" key="1">
    <citation type="submission" date="2016-04" db="EMBL/GenBank/DDBJ databases">
        <title>Draft genome of Fonsecaea erecta CBS 125763.</title>
        <authorList>
            <person name="Weiss V.A."/>
            <person name="Vicente V.A."/>
            <person name="Raittz R.T."/>
            <person name="Moreno L.F."/>
            <person name="De Souza E.M."/>
            <person name="Pedrosa F.O."/>
            <person name="Steffens M.B."/>
            <person name="Faoro H."/>
            <person name="Tadra-Sfeir M.Z."/>
            <person name="Najafzadeh M.J."/>
            <person name="Felipe M.S."/>
            <person name="Teixeira M."/>
            <person name="Sun J."/>
            <person name="Xi L."/>
            <person name="Gomes R."/>
            <person name="De Azevedo C.M."/>
            <person name="Salgado C.G."/>
            <person name="Da Silva M.B."/>
            <person name="Nascimento M.F."/>
            <person name="Queiroz-Telles F."/>
            <person name="Attili D.S."/>
            <person name="Gorbushina A."/>
        </authorList>
    </citation>
    <scope>NUCLEOTIDE SEQUENCE [LARGE SCALE GENOMIC DNA]</scope>
    <source>
        <strain evidence="2 3">CBS 125763</strain>
    </source>
</reference>
<feature type="compositionally biased region" description="Acidic residues" evidence="1">
    <location>
        <begin position="211"/>
        <end position="221"/>
    </location>
</feature>
<dbReference type="Pfam" id="PF13094">
    <property type="entry name" value="CENP-Q"/>
    <property type="match status" value="1"/>
</dbReference>
<organism evidence="2 3">
    <name type="scientific">Fonsecaea erecta</name>
    <dbReference type="NCBI Taxonomy" id="1367422"/>
    <lineage>
        <taxon>Eukaryota</taxon>
        <taxon>Fungi</taxon>
        <taxon>Dikarya</taxon>
        <taxon>Ascomycota</taxon>
        <taxon>Pezizomycotina</taxon>
        <taxon>Eurotiomycetes</taxon>
        <taxon>Chaetothyriomycetidae</taxon>
        <taxon>Chaetothyriales</taxon>
        <taxon>Herpotrichiellaceae</taxon>
        <taxon>Fonsecaea</taxon>
    </lineage>
</organism>
<evidence type="ECO:0000313" key="2">
    <source>
        <dbReference type="EMBL" id="OAP63873.1"/>
    </source>
</evidence>
<feature type="compositionally biased region" description="Low complexity" evidence="1">
    <location>
        <begin position="245"/>
        <end position="267"/>
    </location>
</feature>
<feature type="compositionally biased region" description="Low complexity" evidence="1">
    <location>
        <begin position="1"/>
        <end position="14"/>
    </location>
</feature>
<sequence length="328" mass="36390">MVASKPSPSVSASSNPRAGLATLEPRIKQVSQSTIRKKWRPLPASSQDKVRQIFLNLKTKRSGAGGNGRIPPIGKSRNNAKGQRKNATAASIREEEYEKMIEEVADKLLARLPRMPFPQTHNTNTTTVDDSPFDLSATLTRIATLQSQLTTNLQSAHLLRRQIRREKLALKRDRAQLKTLEEGFKGSERLRRKKEQGLHPLARSMHRPRGEDDDGDGDGDGVEARQREEIERVNHVAGIIIRPANNNNYNNKSVSSTSPTPTLSLDSENSDPEMNSLLGQLRSHLLSMQNNTATMQPVLAAMDEATTVLDKFAAGQGWCQTECTRKNT</sequence>
<dbReference type="GeneID" id="30007270"/>
<accession>A0A178ZX67</accession>
<dbReference type="AlphaFoldDB" id="A0A178ZX67"/>
<feature type="region of interest" description="Disordered" evidence="1">
    <location>
        <begin position="244"/>
        <end position="273"/>
    </location>
</feature>
<feature type="region of interest" description="Disordered" evidence="1">
    <location>
        <begin position="1"/>
        <end position="43"/>
    </location>
</feature>
<feature type="compositionally biased region" description="Polar residues" evidence="1">
    <location>
        <begin position="76"/>
        <end position="89"/>
    </location>
</feature>
<dbReference type="Proteomes" id="UP000078343">
    <property type="component" value="Unassembled WGS sequence"/>
</dbReference>
<dbReference type="RefSeq" id="XP_018697240.1">
    <property type="nucleotide sequence ID" value="XM_018834616.1"/>
</dbReference>
<comment type="caution">
    <text evidence="2">The sequence shown here is derived from an EMBL/GenBank/DDBJ whole genome shotgun (WGS) entry which is preliminary data.</text>
</comment>